<feature type="domain" description="YknX-like C-terminal permuted SH3-like" evidence="6">
    <location>
        <begin position="336"/>
        <end position="403"/>
    </location>
</feature>
<evidence type="ECO:0000259" key="5">
    <source>
        <dbReference type="Pfam" id="PF25954"/>
    </source>
</evidence>
<organism evidence="7 8">
    <name type="scientific">Halalkalibacter oceani</name>
    <dbReference type="NCBI Taxonomy" id="1653776"/>
    <lineage>
        <taxon>Bacteria</taxon>
        <taxon>Bacillati</taxon>
        <taxon>Bacillota</taxon>
        <taxon>Bacilli</taxon>
        <taxon>Bacillales</taxon>
        <taxon>Bacillaceae</taxon>
        <taxon>Halalkalibacter</taxon>
    </lineage>
</organism>
<accession>A0A9X2DUF0</accession>
<dbReference type="InterPro" id="IPR058792">
    <property type="entry name" value="Beta-barrel_RND_2"/>
</dbReference>
<feature type="domain" description="Multidrug resistance protein MdtA-like barrel-sandwich hybrid" evidence="4">
    <location>
        <begin position="71"/>
        <end position="249"/>
    </location>
</feature>
<feature type="domain" description="CusB-like beta-barrel" evidence="5">
    <location>
        <begin position="260"/>
        <end position="327"/>
    </location>
</feature>
<proteinExistence type="inferred from homology"/>
<evidence type="ECO:0000256" key="3">
    <source>
        <dbReference type="SAM" id="SignalP"/>
    </source>
</evidence>
<dbReference type="RefSeq" id="WP_251224332.1">
    <property type="nucleotide sequence ID" value="NZ_JAMBOL010000017.1"/>
</dbReference>
<reference evidence="7" key="1">
    <citation type="submission" date="2022-05" db="EMBL/GenBank/DDBJ databases">
        <title>Comparative Genomics of Spacecraft Associated Microbes.</title>
        <authorList>
            <person name="Tran M.T."/>
            <person name="Wright A."/>
            <person name="Seuylemezian A."/>
            <person name="Eisen J."/>
            <person name="Coil D."/>
        </authorList>
    </citation>
    <scope>NUCLEOTIDE SEQUENCE</scope>
    <source>
        <strain evidence="7">214.1.1</strain>
    </source>
</reference>
<name>A0A9X2DUF0_9BACI</name>
<comment type="similarity">
    <text evidence="1">Belongs to the membrane fusion protein (MFP) (TC 8.A.1) family.</text>
</comment>
<dbReference type="Pfam" id="PF25954">
    <property type="entry name" value="Beta-barrel_RND_2"/>
    <property type="match status" value="1"/>
</dbReference>
<dbReference type="PANTHER" id="PTHR30469:SF15">
    <property type="entry name" value="HLYD FAMILY OF SECRETION PROTEINS"/>
    <property type="match status" value="1"/>
</dbReference>
<dbReference type="Gene3D" id="1.10.287.470">
    <property type="entry name" value="Helix hairpin bin"/>
    <property type="match status" value="1"/>
</dbReference>
<dbReference type="SUPFAM" id="SSF111369">
    <property type="entry name" value="HlyD-like secretion proteins"/>
    <property type="match status" value="1"/>
</dbReference>
<dbReference type="AlphaFoldDB" id="A0A9X2DUF0"/>
<feature type="coiled-coil region" evidence="2">
    <location>
        <begin position="195"/>
        <end position="222"/>
    </location>
</feature>
<dbReference type="InterPro" id="IPR058625">
    <property type="entry name" value="MdtA-like_BSH"/>
</dbReference>
<dbReference type="EMBL" id="JAMBOL010000017">
    <property type="protein sequence ID" value="MCM3715600.1"/>
    <property type="molecule type" value="Genomic_DNA"/>
</dbReference>
<gene>
    <name evidence="7" type="ORF">M3202_16155</name>
</gene>
<feature type="coiled-coil region" evidence="2">
    <location>
        <begin position="92"/>
        <end position="161"/>
    </location>
</feature>
<evidence type="ECO:0000256" key="2">
    <source>
        <dbReference type="SAM" id="Coils"/>
    </source>
</evidence>
<dbReference type="PANTHER" id="PTHR30469">
    <property type="entry name" value="MULTIDRUG RESISTANCE PROTEIN MDTA"/>
    <property type="match status" value="1"/>
</dbReference>
<keyword evidence="2" id="KW-0175">Coiled coil</keyword>
<dbReference type="Gene3D" id="2.40.50.100">
    <property type="match status" value="1"/>
</dbReference>
<comment type="caution">
    <text evidence="7">The sequence shown here is derived from an EMBL/GenBank/DDBJ whole genome shotgun (WGS) entry which is preliminary data.</text>
</comment>
<dbReference type="Gene3D" id="2.40.30.170">
    <property type="match status" value="1"/>
</dbReference>
<keyword evidence="3" id="KW-0732">Signal</keyword>
<dbReference type="Gene3D" id="2.40.420.20">
    <property type="match status" value="1"/>
</dbReference>
<feature type="signal peptide" evidence="3">
    <location>
        <begin position="1"/>
        <end position="20"/>
    </location>
</feature>
<dbReference type="Proteomes" id="UP001139179">
    <property type="component" value="Unassembled WGS sequence"/>
</dbReference>
<evidence type="ECO:0000259" key="6">
    <source>
        <dbReference type="Pfam" id="PF25989"/>
    </source>
</evidence>
<protein>
    <submittedName>
        <fullName evidence="7">Efflux RND transporter periplasmic adaptor subunit</fullName>
    </submittedName>
</protein>
<dbReference type="Pfam" id="PF25989">
    <property type="entry name" value="YknX_C"/>
    <property type="match status" value="1"/>
</dbReference>
<dbReference type="InterPro" id="IPR058637">
    <property type="entry name" value="YknX-like_C"/>
</dbReference>
<dbReference type="Pfam" id="PF25917">
    <property type="entry name" value="BSH_RND"/>
    <property type="match status" value="1"/>
</dbReference>
<evidence type="ECO:0000259" key="4">
    <source>
        <dbReference type="Pfam" id="PF25917"/>
    </source>
</evidence>
<dbReference type="GO" id="GO:1990281">
    <property type="term" value="C:efflux pump complex"/>
    <property type="evidence" value="ECO:0007669"/>
    <property type="project" value="TreeGrafter"/>
</dbReference>
<evidence type="ECO:0000256" key="1">
    <source>
        <dbReference type="ARBA" id="ARBA00009477"/>
    </source>
</evidence>
<dbReference type="GO" id="GO:0015562">
    <property type="term" value="F:efflux transmembrane transporter activity"/>
    <property type="evidence" value="ECO:0007669"/>
    <property type="project" value="TreeGrafter"/>
</dbReference>
<sequence length="406" mass="43004">MKKWVASLSILLLLAGCATEDITNEQTERQQLLVELAPVQISSIGETLELSGQLLPTKQVPLVTAMPLKVTDVHTQIGQAVEAGDLLISLDDGEARRQVNQANQVLDELKQALHQAEQINQSVEQNISAAADLETELLASIERAQELLQALDEAEGAADQQALTDLLQASLDVSLKQAALTQAAGAGSLSAPLNTAELSMQINQAEEAVRQAESALAETRITAPIAGTIAQLDVTAGQTAIPNQPLAIVSDLSKMDAAFAVNSFQVARLAAGMPLSLSIAGWNETIETELTAVSPVIDPQTNAFMAHATVPNESQQLKGGMRVTATVELGTVQEAVVIPADAVLYQDGEPYTFVAEENRVRRQELELGTRDGASIQVIDGVNEGDEVVTVGKERLTDGAAITVRSE</sequence>
<dbReference type="PROSITE" id="PS51257">
    <property type="entry name" value="PROKAR_LIPOPROTEIN"/>
    <property type="match status" value="1"/>
</dbReference>
<dbReference type="NCBIfam" id="TIGR01730">
    <property type="entry name" value="RND_mfp"/>
    <property type="match status" value="1"/>
</dbReference>
<evidence type="ECO:0000313" key="8">
    <source>
        <dbReference type="Proteomes" id="UP001139179"/>
    </source>
</evidence>
<feature type="chain" id="PRO_5040932685" evidence="3">
    <location>
        <begin position="21"/>
        <end position="406"/>
    </location>
</feature>
<dbReference type="InterPro" id="IPR006143">
    <property type="entry name" value="RND_pump_MFP"/>
</dbReference>
<keyword evidence="8" id="KW-1185">Reference proteome</keyword>
<evidence type="ECO:0000313" key="7">
    <source>
        <dbReference type="EMBL" id="MCM3715600.1"/>
    </source>
</evidence>